<dbReference type="Pfam" id="PF01968">
    <property type="entry name" value="Hydantoinase_A"/>
    <property type="match status" value="1"/>
</dbReference>
<dbReference type="GO" id="GO:0005829">
    <property type="term" value="C:cytosol"/>
    <property type="evidence" value="ECO:0007669"/>
    <property type="project" value="TreeGrafter"/>
</dbReference>
<gene>
    <name evidence="3" type="ORF">rosag_28400</name>
</gene>
<proteinExistence type="predicted"/>
<evidence type="ECO:0000313" key="3">
    <source>
        <dbReference type="EMBL" id="GLC26327.1"/>
    </source>
</evidence>
<dbReference type="InterPro" id="IPR043129">
    <property type="entry name" value="ATPase_NBD"/>
</dbReference>
<dbReference type="InterPro" id="IPR002821">
    <property type="entry name" value="Hydantoinase_A"/>
</dbReference>
<dbReference type="InterPro" id="IPR045079">
    <property type="entry name" value="Oxoprolinase-like"/>
</dbReference>
<dbReference type="SUPFAM" id="SSF53067">
    <property type="entry name" value="Actin-like ATPase domain"/>
    <property type="match status" value="1"/>
</dbReference>
<feature type="domain" description="Hydantoinase A/oxoprolinase" evidence="1">
    <location>
        <begin position="198"/>
        <end position="481"/>
    </location>
</feature>
<dbReference type="AlphaFoldDB" id="A0AA37Q9R6"/>
<feature type="domain" description="Hydantoinase/oxoprolinase N-terminal" evidence="2">
    <location>
        <begin position="6"/>
        <end position="175"/>
    </location>
</feature>
<sequence>MSGLSVGVDVGGTFTDLAAIAPDGGVRITKVLTQPCDQSGGVMDALAALGEPGARVQRLVHGTTAVTNLLLERTGARVALCATAGHTDVLHLRRQDRAALYDLSAHHPAPLVERAHAVAVPERMGPDGVVRALELDAIAEVVEAVRALAPEAVAVSLLHAYAHDAHERALADALEAALPDVDVVRSSVLHPEIREYERTSTTVAEAYARPRVRRYLERLGQRLTEGGFPAPGVMTSGGGVRAAHEASRSAAALALSGPAGGVVGAAAVLRALDLPLGLTIDIGGTSADVGLVMDGEALVESGGEVAGVPIALPRVLVETVSAGGGSIGWVDDAGALRVGPRSAGAEPGPAAFGRGGTQATVTDAHLLLGHLGAVRLSGGVHLDVGAATTALRALAERLGQAADGAARVARAMLAAADAAMARALRRVSVERGLDPRGMVLVAFGGGGPLHACALAERLGMRRVLVPPHAGVLSAVGLASAPERREALTSVMRDAATLDGAAMAALVGELTARAGAGAEHRTWARARYAGQGHELEIPVQAGDDGAALAARFSEAHARRVGFTLPRAVEIVSARHAASTVGPAARFARTDATATESVQRADGAAVIVDAGGPVPALVRGPATIVLPDATALVPAGWTARALDVGGWMVEAE</sequence>
<dbReference type="GO" id="GO:0006749">
    <property type="term" value="P:glutathione metabolic process"/>
    <property type="evidence" value="ECO:0007669"/>
    <property type="project" value="TreeGrafter"/>
</dbReference>
<name>A0AA37Q9R6_9BACT</name>
<keyword evidence="4" id="KW-1185">Reference proteome</keyword>
<evidence type="ECO:0000313" key="4">
    <source>
        <dbReference type="Proteomes" id="UP001161325"/>
    </source>
</evidence>
<evidence type="ECO:0000259" key="1">
    <source>
        <dbReference type="Pfam" id="PF01968"/>
    </source>
</evidence>
<organism evidence="3 4">
    <name type="scientific">Roseisolibacter agri</name>
    <dbReference type="NCBI Taxonomy" id="2014610"/>
    <lineage>
        <taxon>Bacteria</taxon>
        <taxon>Pseudomonadati</taxon>
        <taxon>Gemmatimonadota</taxon>
        <taxon>Gemmatimonadia</taxon>
        <taxon>Gemmatimonadales</taxon>
        <taxon>Gemmatimonadaceae</taxon>
        <taxon>Roseisolibacter</taxon>
    </lineage>
</organism>
<evidence type="ECO:0000259" key="2">
    <source>
        <dbReference type="Pfam" id="PF05378"/>
    </source>
</evidence>
<dbReference type="Pfam" id="PF05378">
    <property type="entry name" value="Hydant_A_N"/>
    <property type="match status" value="1"/>
</dbReference>
<dbReference type="PANTHER" id="PTHR11365">
    <property type="entry name" value="5-OXOPROLINASE RELATED"/>
    <property type="match status" value="1"/>
</dbReference>
<accession>A0AA37Q9R6</accession>
<dbReference type="InterPro" id="IPR008040">
    <property type="entry name" value="Hydant_A_N"/>
</dbReference>
<dbReference type="EMBL" id="BRXS01000004">
    <property type="protein sequence ID" value="GLC26327.1"/>
    <property type="molecule type" value="Genomic_DNA"/>
</dbReference>
<dbReference type="RefSeq" id="WP_284350783.1">
    <property type="nucleotide sequence ID" value="NZ_BRXS01000004.1"/>
</dbReference>
<comment type="caution">
    <text evidence="3">The sequence shown here is derived from an EMBL/GenBank/DDBJ whole genome shotgun (WGS) entry which is preliminary data.</text>
</comment>
<dbReference type="GO" id="GO:0017168">
    <property type="term" value="F:5-oxoprolinase (ATP-hydrolyzing) activity"/>
    <property type="evidence" value="ECO:0007669"/>
    <property type="project" value="TreeGrafter"/>
</dbReference>
<dbReference type="PANTHER" id="PTHR11365:SF23">
    <property type="entry name" value="HYPOTHETICAL 5-OXOPROLINASE (EUROFUNG)-RELATED"/>
    <property type="match status" value="1"/>
</dbReference>
<dbReference type="Proteomes" id="UP001161325">
    <property type="component" value="Unassembled WGS sequence"/>
</dbReference>
<reference evidence="3" key="1">
    <citation type="submission" date="2022-08" db="EMBL/GenBank/DDBJ databases">
        <title>Draft genome sequencing of Roseisolibacter agri AW1220.</title>
        <authorList>
            <person name="Tobiishi Y."/>
            <person name="Tonouchi A."/>
        </authorList>
    </citation>
    <scope>NUCLEOTIDE SEQUENCE</scope>
    <source>
        <strain evidence="3">AW1220</strain>
    </source>
</reference>
<protein>
    <submittedName>
        <fullName evidence="3">Hydantoinase</fullName>
    </submittedName>
</protein>